<dbReference type="GO" id="GO:0016020">
    <property type="term" value="C:membrane"/>
    <property type="evidence" value="ECO:0007669"/>
    <property type="project" value="InterPro"/>
</dbReference>
<accession>A0A3D9FH62</accession>
<dbReference type="GO" id="GO:0051301">
    <property type="term" value="P:cell division"/>
    <property type="evidence" value="ECO:0007669"/>
    <property type="project" value="UniProtKB-KW"/>
</dbReference>
<evidence type="ECO:0000313" key="2">
    <source>
        <dbReference type="EMBL" id="RED17123.1"/>
    </source>
</evidence>
<organism evidence="2 3">
    <name type="scientific">Parasphingopyxis lamellibrachiae</name>
    <dbReference type="NCBI Taxonomy" id="680125"/>
    <lineage>
        <taxon>Bacteria</taxon>
        <taxon>Pseudomonadati</taxon>
        <taxon>Pseudomonadota</taxon>
        <taxon>Alphaproteobacteria</taxon>
        <taxon>Sphingomonadales</taxon>
        <taxon>Sphingomonadaceae</taxon>
        <taxon>Parasphingopyxis</taxon>
    </lineage>
</organism>
<keyword evidence="1" id="KW-0812">Transmembrane</keyword>
<dbReference type="OrthoDB" id="8478373at2"/>
<dbReference type="Proteomes" id="UP000256310">
    <property type="component" value="Unassembled WGS sequence"/>
</dbReference>
<protein>
    <submittedName>
        <fullName evidence="2">Cell division transport system permease protein</fullName>
    </submittedName>
</protein>
<keyword evidence="2" id="KW-0132">Cell division</keyword>
<feature type="transmembrane region" description="Helical" evidence="1">
    <location>
        <begin position="265"/>
        <end position="293"/>
    </location>
</feature>
<dbReference type="RefSeq" id="WP_116236433.1">
    <property type="nucleotide sequence ID" value="NZ_QRDP01000004.1"/>
</dbReference>
<evidence type="ECO:0000256" key="1">
    <source>
        <dbReference type="SAM" id="Phobius"/>
    </source>
</evidence>
<keyword evidence="1" id="KW-0472">Membrane</keyword>
<dbReference type="GO" id="GO:0032153">
    <property type="term" value="C:cell division site"/>
    <property type="evidence" value="ECO:0007669"/>
    <property type="project" value="TreeGrafter"/>
</dbReference>
<keyword evidence="3" id="KW-1185">Reference proteome</keyword>
<feature type="transmembrane region" description="Helical" evidence="1">
    <location>
        <begin position="168"/>
        <end position="191"/>
    </location>
</feature>
<sequence length="297" mass="31124">MTLPFAASPAERRLLTEGRLSGPMPWVIAIMMFLTVLAAAGGLALNHAARNVTGSIAQRITIQIVEANPDLREQQTRAAMAALSAMEGVTAVNRVPDAEIEALIEPWIGGAGEEEGIPVPTMIDADLTEEAHDRLETVEEAIIAAAPAARVDDHAQFLAPLAGLIGSLTWLALALVLLTASALAASVILAVRAALNTHRGTIEVLHLMGATDIQIARLFQRRIALDALLGGTIGFLTAVIVLLLLGQRIGAVGSELLGSATLPPLAWLLLILLPIIGAVVSTLVARFTVIGVLKKML</sequence>
<proteinExistence type="predicted"/>
<reference evidence="2 3" key="1">
    <citation type="submission" date="2018-07" db="EMBL/GenBank/DDBJ databases">
        <title>Genomic Encyclopedia of Type Strains, Phase IV (KMG-IV): sequencing the most valuable type-strain genomes for metagenomic binning, comparative biology and taxonomic classification.</title>
        <authorList>
            <person name="Goeker M."/>
        </authorList>
    </citation>
    <scope>NUCLEOTIDE SEQUENCE [LARGE SCALE GENOMIC DNA]</scope>
    <source>
        <strain evidence="2 3">DSM 26725</strain>
    </source>
</reference>
<dbReference type="EMBL" id="QRDP01000004">
    <property type="protein sequence ID" value="RED17123.1"/>
    <property type="molecule type" value="Genomic_DNA"/>
</dbReference>
<feature type="transmembrane region" description="Helical" evidence="1">
    <location>
        <begin position="223"/>
        <end position="245"/>
    </location>
</feature>
<dbReference type="PANTHER" id="PTHR47755:SF1">
    <property type="entry name" value="CELL DIVISION PROTEIN FTSX"/>
    <property type="match status" value="1"/>
</dbReference>
<keyword evidence="1" id="KW-1133">Transmembrane helix</keyword>
<keyword evidence="2" id="KW-0131">Cell cycle</keyword>
<dbReference type="InterPro" id="IPR004513">
    <property type="entry name" value="FtsX"/>
</dbReference>
<name>A0A3D9FH62_9SPHN</name>
<dbReference type="AlphaFoldDB" id="A0A3D9FH62"/>
<dbReference type="PANTHER" id="PTHR47755">
    <property type="entry name" value="CELL DIVISION PROTEIN FTSX"/>
    <property type="match status" value="1"/>
</dbReference>
<feature type="transmembrane region" description="Helical" evidence="1">
    <location>
        <begin position="26"/>
        <end position="45"/>
    </location>
</feature>
<comment type="caution">
    <text evidence="2">The sequence shown here is derived from an EMBL/GenBank/DDBJ whole genome shotgun (WGS) entry which is preliminary data.</text>
</comment>
<gene>
    <name evidence="2" type="ORF">DFR46_2161</name>
</gene>
<evidence type="ECO:0000313" key="3">
    <source>
        <dbReference type="Proteomes" id="UP000256310"/>
    </source>
</evidence>